<organism evidence="3 4">
    <name type="scientific">Mortierella polycephala</name>
    <dbReference type="NCBI Taxonomy" id="41804"/>
    <lineage>
        <taxon>Eukaryota</taxon>
        <taxon>Fungi</taxon>
        <taxon>Fungi incertae sedis</taxon>
        <taxon>Mucoromycota</taxon>
        <taxon>Mortierellomycotina</taxon>
        <taxon>Mortierellomycetes</taxon>
        <taxon>Mortierellales</taxon>
        <taxon>Mortierellaceae</taxon>
        <taxon>Mortierella</taxon>
    </lineage>
</organism>
<dbReference type="SUPFAM" id="SSF54928">
    <property type="entry name" value="RNA-binding domain, RBD"/>
    <property type="match status" value="1"/>
</dbReference>
<dbReference type="PROSITE" id="PS50102">
    <property type="entry name" value="RRM"/>
    <property type="match status" value="1"/>
</dbReference>
<dbReference type="Gene3D" id="3.30.70.330">
    <property type="match status" value="1"/>
</dbReference>
<evidence type="ECO:0000256" key="1">
    <source>
        <dbReference type="PROSITE-ProRule" id="PRU00176"/>
    </source>
</evidence>
<dbReference type="InterPro" id="IPR050441">
    <property type="entry name" value="RBM"/>
</dbReference>
<dbReference type="OrthoDB" id="439808at2759"/>
<protein>
    <submittedName>
        <fullName evidence="3">Serine/arginine-rich splicing factor 12</fullName>
    </submittedName>
</protein>
<dbReference type="EMBL" id="JAAAJA010000290">
    <property type="protein sequence ID" value="KAG0256636.1"/>
    <property type="molecule type" value="Genomic_DNA"/>
</dbReference>
<evidence type="ECO:0000259" key="2">
    <source>
        <dbReference type="PROSITE" id="PS50102"/>
    </source>
</evidence>
<dbReference type="Pfam" id="PF00076">
    <property type="entry name" value="RRM_1"/>
    <property type="match status" value="1"/>
</dbReference>
<evidence type="ECO:0000313" key="4">
    <source>
        <dbReference type="Proteomes" id="UP000726737"/>
    </source>
</evidence>
<dbReference type="GO" id="GO:0003723">
    <property type="term" value="F:RNA binding"/>
    <property type="evidence" value="ECO:0007669"/>
    <property type="project" value="UniProtKB-UniRule"/>
</dbReference>
<gene>
    <name evidence="3" type="primary">SRSF12</name>
    <name evidence="3" type="ORF">BG011_004423</name>
</gene>
<evidence type="ECO:0000313" key="3">
    <source>
        <dbReference type="EMBL" id="KAG0256636.1"/>
    </source>
</evidence>
<dbReference type="AlphaFoldDB" id="A0A9P6Q1S0"/>
<comment type="caution">
    <text evidence="3">The sequence shown here is derived from an EMBL/GenBank/DDBJ whole genome shotgun (WGS) entry which is preliminary data.</text>
</comment>
<accession>A0A9P6Q1S0</accession>
<dbReference type="SMART" id="SM00360">
    <property type="entry name" value="RRM"/>
    <property type="match status" value="1"/>
</dbReference>
<dbReference type="Proteomes" id="UP000726737">
    <property type="component" value="Unassembled WGS sequence"/>
</dbReference>
<dbReference type="InterPro" id="IPR012677">
    <property type="entry name" value="Nucleotide-bd_a/b_plait_sf"/>
</dbReference>
<keyword evidence="4" id="KW-1185">Reference proteome</keyword>
<proteinExistence type="predicted"/>
<dbReference type="InterPro" id="IPR035979">
    <property type="entry name" value="RBD_domain_sf"/>
</dbReference>
<keyword evidence="1" id="KW-0694">RNA-binding</keyword>
<reference evidence="3" key="1">
    <citation type="journal article" date="2020" name="Fungal Divers.">
        <title>Resolving the Mortierellaceae phylogeny through synthesis of multi-gene phylogenetics and phylogenomics.</title>
        <authorList>
            <person name="Vandepol N."/>
            <person name="Liber J."/>
            <person name="Desiro A."/>
            <person name="Na H."/>
            <person name="Kennedy M."/>
            <person name="Barry K."/>
            <person name="Grigoriev I.V."/>
            <person name="Miller A.N."/>
            <person name="O'Donnell K."/>
            <person name="Stajich J.E."/>
            <person name="Bonito G."/>
        </authorList>
    </citation>
    <scope>NUCLEOTIDE SEQUENCE</scope>
    <source>
        <strain evidence="3">KOD948</strain>
    </source>
</reference>
<dbReference type="InterPro" id="IPR000504">
    <property type="entry name" value="RRM_dom"/>
</dbReference>
<name>A0A9P6Q1S0_9FUNG</name>
<feature type="non-terminal residue" evidence="3">
    <location>
        <position position="98"/>
    </location>
</feature>
<feature type="domain" description="RRM" evidence="2">
    <location>
        <begin position="10"/>
        <end position="88"/>
    </location>
</feature>
<sequence>MHRERNDTSLSLHVSGFKDNVRPSDLANLFEPHGRLSDVYIPRDYYSGNRRGFAYVQYHDEDDARRVYESGEEFVLDGRKLHIQYAQGRRKTPGQMRG</sequence>
<dbReference type="PANTHER" id="PTHR48034">
    <property type="entry name" value="TRANSFORMER-2 SEX-DETERMINING PROTEIN-RELATED"/>
    <property type="match status" value="1"/>
</dbReference>